<evidence type="ECO:0000313" key="4">
    <source>
        <dbReference type="Proteomes" id="UP000464495"/>
    </source>
</evidence>
<evidence type="ECO:0000313" key="3">
    <source>
        <dbReference type="EMBL" id="QHQ35169.1"/>
    </source>
</evidence>
<dbReference type="InterPro" id="IPR050345">
    <property type="entry name" value="Aliph_Amidase/BUP"/>
</dbReference>
<name>A0A6P1T1K9_9RHOB</name>
<feature type="domain" description="CN hydrolase" evidence="2">
    <location>
        <begin position="1"/>
        <end position="256"/>
    </location>
</feature>
<keyword evidence="1 3" id="KW-0378">Hydrolase</keyword>
<dbReference type="Pfam" id="PF00795">
    <property type="entry name" value="CN_hydrolase"/>
    <property type="match status" value="1"/>
</dbReference>
<dbReference type="PANTHER" id="PTHR43674:SF16">
    <property type="entry name" value="CARBON-NITROGEN FAMILY, PUTATIVE (AFU_ORTHOLOGUE AFUA_5G02350)-RELATED"/>
    <property type="match status" value="1"/>
</dbReference>
<evidence type="ECO:0000256" key="1">
    <source>
        <dbReference type="ARBA" id="ARBA00022801"/>
    </source>
</evidence>
<dbReference type="EMBL" id="CP046620">
    <property type="protein sequence ID" value="QHQ35169.1"/>
    <property type="molecule type" value="Genomic_DNA"/>
</dbReference>
<dbReference type="PANTHER" id="PTHR43674">
    <property type="entry name" value="NITRILASE C965.09-RELATED"/>
    <property type="match status" value="1"/>
</dbReference>
<reference evidence="3 4" key="1">
    <citation type="submission" date="2019-12" db="EMBL/GenBank/DDBJ databases">
        <title>Complete genome sequence of Algicella marina strain 9Alg 56(T) isolated from the red alga Tichocarpus crinitus.</title>
        <authorList>
            <person name="Kim S.-G."/>
            <person name="Nedashkovskaya O.I."/>
        </authorList>
    </citation>
    <scope>NUCLEOTIDE SEQUENCE [LARGE SCALE GENOMIC DNA]</scope>
    <source>
        <strain evidence="3 4">9Alg 56</strain>
    </source>
</reference>
<keyword evidence="4" id="KW-1185">Reference proteome</keyword>
<dbReference type="Gene3D" id="3.60.110.10">
    <property type="entry name" value="Carbon-nitrogen hydrolase"/>
    <property type="match status" value="1"/>
</dbReference>
<dbReference type="KEGG" id="amaq:GO499_08135"/>
<sequence length="289" mass="30864">MKIAAAAYPIDWLDSWDAYAAKLERWVAEAQADLLVFPEYGAMELASLAGREAAADLDACTQAVSDLLPEVDALHARLASRYGCHIVAASAPVATSEGFVNRARLISPDGGIGIQDKQIMTRWEREPWGILPGGPLRVFETALGRIGILICYDSEFPLLARALFEAGVEILLVPSCTETLSGYSRVRIGAMARALEGQCVAAHSSTLGDVPWCPPVEANTGMGGIFGPPDNGMPPTGILAEGTLNRSGWTTAEVDIAALREIRRDGQVLNLAHWPEQSGRITAVEAVTL</sequence>
<dbReference type="InterPro" id="IPR036526">
    <property type="entry name" value="C-N_Hydrolase_sf"/>
</dbReference>
<dbReference type="GO" id="GO:0016811">
    <property type="term" value="F:hydrolase activity, acting on carbon-nitrogen (but not peptide) bonds, in linear amides"/>
    <property type="evidence" value="ECO:0007669"/>
    <property type="project" value="TreeGrafter"/>
</dbReference>
<dbReference type="SUPFAM" id="SSF56317">
    <property type="entry name" value="Carbon-nitrogen hydrolase"/>
    <property type="match status" value="1"/>
</dbReference>
<dbReference type="InterPro" id="IPR003010">
    <property type="entry name" value="C-N_Hydrolase"/>
</dbReference>
<accession>A0A6P1T1K9</accession>
<proteinExistence type="predicted"/>
<gene>
    <name evidence="3" type="ORF">GO499_08135</name>
</gene>
<evidence type="ECO:0000259" key="2">
    <source>
        <dbReference type="PROSITE" id="PS50263"/>
    </source>
</evidence>
<dbReference type="RefSeq" id="WP_161861734.1">
    <property type="nucleotide sequence ID" value="NZ_CP046620.1"/>
</dbReference>
<dbReference type="CDD" id="cd07574">
    <property type="entry name" value="nitrilase_Rim1_like"/>
    <property type="match status" value="1"/>
</dbReference>
<dbReference type="PROSITE" id="PS50263">
    <property type="entry name" value="CN_HYDROLASE"/>
    <property type="match status" value="1"/>
</dbReference>
<protein>
    <submittedName>
        <fullName evidence="3">Amidohydrolase</fullName>
    </submittedName>
</protein>
<dbReference type="Proteomes" id="UP000464495">
    <property type="component" value="Chromosome"/>
</dbReference>
<organism evidence="3 4">
    <name type="scientific">Algicella marina</name>
    <dbReference type="NCBI Taxonomy" id="2683284"/>
    <lineage>
        <taxon>Bacteria</taxon>
        <taxon>Pseudomonadati</taxon>
        <taxon>Pseudomonadota</taxon>
        <taxon>Alphaproteobacteria</taxon>
        <taxon>Rhodobacterales</taxon>
        <taxon>Paracoccaceae</taxon>
        <taxon>Algicella</taxon>
    </lineage>
</organism>
<dbReference type="AlphaFoldDB" id="A0A6P1T1K9"/>